<evidence type="ECO:0000313" key="3">
    <source>
        <dbReference type="EMBL" id="QTR51074.1"/>
    </source>
</evidence>
<feature type="region of interest" description="Disordered" evidence="1">
    <location>
        <begin position="24"/>
        <end position="47"/>
    </location>
</feature>
<dbReference type="EMBL" id="CP072800">
    <property type="protein sequence ID" value="QTR51074.1"/>
    <property type="molecule type" value="Genomic_DNA"/>
</dbReference>
<evidence type="ECO:0000313" key="4">
    <source>
        <dbReference type="Proteomes" id="UP000672027"/>
    </source>
</evidence>
<gene>
    <name evidence="3" type="ORF">J8380_05820</name>
</gene>
<evidence type="ECO:0000256" key="2">
    <source>
        <dbReference type="SAM" id="SignalP"/>
    </source>
</evidence>
<feature type="compositionally biased region" description="Low complexity" evidence="1">
    <location>
        <begin position="27"/>
        <end position="47"/>
    </location>
</feature>
<name>A0ABX7X836_9GAMM</name>
<dbReference type="Proteomes" id="UP000672027">
    <property type="component" value="Chromosome"/>
</dbReference>
<dbReference type="RefSeq" id="WP_210229162.1">
    <property type="nucleotide sequence ID" value="NZ_CP072800.1"/>
</dbReference>
<feature type="signal peptide" evidence="2">
    <location>
        <begin position="1"/>
        <end position="19"/>
    </location>
</feature>
<sequence>MLLKLLTASLLFSTGVLITACGEDKAPSSPQTTPPVSNTTTTQPSPNNAITSLAVGSVALGMNLDEALASIPNATSETAEDGEGIEWTAINVAANTLMNVLLNEEGSIALIRVFSPQFTTPQGVAVGMSVQDAADKLGGLTEIDFTEIESREFAKFKNMPDNTEFQIMSEEGMAGVYANGATTTMMASPSATISSIWIVED</sequence>
<keyword evidence="2" id="KW-0732">Signal</keyword>
<dbReference type="PROSITE" id="PS51257">
    <property type="entry name" value="PROKAR_LIPOPROTEIN"/>
    <property type="match status" value="1"/>
</dbReference>
<protein>
    <submittedName>
        <fullName evidence="3">Uncharacterized protein</fullName>
    </submittedName>
</protein>
<evidence type="ECO:0000256" key="1">
    <source>
        <dbReference type="SAM" id="MobiDB-lite"/>
    </source>
</evidence>
<organism evidence="3 4">
    <name type="scientific">Candidatus Thiothrix anitrata</name>
    <dbReference type="NCBI Taxonomy" id="2823902"/>
    <lineage>
        <taxon>Bacteria</taxon>
        <taxon>Pseudomonadati</taxon>
        <taxon>Pseudomonadota</taxon>
        <taxon>Gammaproteobacteria</taxon>
        <taxon>Thiotrichales</taxon>
        <taxon>Thiotrichaceae</taxon>
        <taxon>Thiothrix</taxon>
    </lineage>
</organism>
<keyword evidence="4" id="KW-1185">Reference proteome</keyword>
<accession>A0ABX7X836</accession>
<proteinExistence type="predicted"/>
<feature type="chain" id="PRO_5045108625" evidence="2">
    <location>
        <begin position="20"/>
        <end position="201"/>
    </location>
</feature>
<reference evidence="3 4" key="1">
    <citation type="submission" date="2021-04" db="EMBL/GenBank/DDBJ databases">
        <title>Genomics, taxonomy and metabolism of representatives of sulfur bacteria of the genus Thiothrix: Thiothrix fructosivorans QT, Thiothrix unzii A1T and three new species, Thiothrix subterranea sp. nov., Thiothrix litoralis sp. nov. and 'Candidatus Thiothrix anitrata' sp. nov.</title>
        <authorList>
            <person name="Ravin N.V."/>
            <person name="Smolyakov D."/>
            <person name="Rudenko T.S."/>
            <person name="Mardanov A.V."/>
            <person name="Beletsky A.V."/>
            <person name="Markov N.D."/>
            <person name="Fomenkov A.I."/>
            <person name="Roberts R.J."/>
            <person name="Karnachuk O.V."/>
            <person name="Novikov A."/>
            <person name="Grabovich M.Y."/>
        </authorList>
    </citation>
    <scope>NUCLEOTIDE SEQUENCE [LARGE SCALE GENOMIC DNA]</scope>
    <source>
        <strain evidence="3 4">A52</strain>
    </source>
</reference>